<reference evidence="2" key="1">
    <citation type="submission" date="2022-11" db="EMBL/GenBank/DDBJ databases">
        <title>Minimal conservation of predation-associated metabolite biosynthetic gene clusters underscores biosynthetic potential of Myxococcota including descriptions for ten novel species: Archangium lansinium sp. nov., Myxococcus landrumus sp. nov., Nannocystis bai.</title>
        <authorList>
            <person name="Ahearne A."/>
            <person name="Stevens C."/>
            <person name="Phillips K."/>
        </authorList>
    </citation>
    <scope>NUCLEOTIDE SEQUENCE</scope>
    <source>
        <strain evidence="2">Na p29</strain>
    </source>
</reference>
<protein>
    <submittedName>
        <fullName evidence="2">Uncharacterized protein</fullName>
    </submittedName>
</protein>
<organism evidence="2 3">
    <name type="scientific">Nannocystis pusilla</name>
    <dbReference type="NCBI Taxonomy" id="889268"/>
    <lineage>
        <taxon>Bacteria</taxon>
        <taxon>Pseudomonadati</taxon>
        <taxon>Myxococcota</taxon>
        <taxon>Polyangia</taxon>
        <taxon>Nannocystales</taxon>
        <taxon>Nannocystaceae</taxon>
        <taxon>Nannocystis</taxon>
    </lineage>
</organism>
<gene>
    <name evidence="2" type="ORF">OV079_03475</name>
</gene>
<keyword evidence="3" id="KW-1185">Reference proteome</keyword>
<dbReference type="RefSeq" id="WP_267766207.1">
    <property type="nucleotide sequence ID" value="NZ_JAPNKE010000002.1"/>
</dbReference>
<dbReference type="Proteomes" id="UP001150924">
    <property type="component" value="Unassembled WGS sequence"/>
</dbReference>
<proteinExistence type="predicted"/>
<evidence type="ECO:0000256" key="1">
    <source>
        <dbReference type="SAM" id="MobiDB-lite"/>
    </source>
</evidence>
<accession>A0A9X3EIC3</accession>
<dbReference type="EMBL" id="JAPNKE010000002">
    <property type="protein sequence ID" value="MCY1004643.1"/>
    <property type="molecule type" value="Genomic_DNA"/>
</dbReference>
<comment type="caution">
    <text evidence="2">The sequence shown here is derived from an EMBL/GenBank/DDBJ whole genome shotgun (WGS) entry which is preliminary data.</text>
</comment>
<name>A0A9X3EIC3_9BACT</name>
<evidence type="ECO:0000313" key="3">
    <source>
        <dbReference type="Proteomes" id="UP001150924"/>
    </source>
</evidence>
<evidence type="ECO:0000313" key="2">
    <source>
        <dbReference type="EMBL" id="MCY1004643.1"/>
    </source>
</evidence>
<feature type="region of interest" description="Disordered" evidence="1">
    <location>
        <begin position="231"/>
        <end position="303"/>
    </location>
</feature>
<dbReference type="AlphaFoldDB" id="A0A9X3EIC3"/>
<sequence length="303" mass="33948">MHYGDDVDVLLRKTPERVLQRFTLDCAERAITISMRQEGVSTATAGLMRVELEQKRLHVTTGSPDRAAMLELLEAHCQIRDQLPDSEVPGCDEAVCAALDVSLSAAEAAREAARAVVLGPWHKPPRHEFIRAQRFFHSDNEEFWQLRRLKWLTALAAGDLWRFEESSAPAETRIGFDAQQALESCLQRERALPAAQRERWLAEIVVNYEADIWVVDIPDLGVVTHARGAPRQHPLCRCGPRTRASRSRSRSWRTPEGDTTGGLDATRPLSAPRHPPARCTSAPRTTASERRAARGGARRRCAR</sequence>